<comment type="caution">
    <text evidence="1">The sequence shown here is derived from an EMBL/GenBank/DDBJ whole genome shotgun (WGS) entry which is preliminary data.</text>
</comment>
<dbReference type="Proteomes" id="UP000828390">
    <property type="component" value="Unassembled WGS sequence"/>
</dbReference>
<reference evidence="1" key="1">
    <citation type="journal article" date="2019" name="bioRxiv">
        <title>The Genome of the Zebra Mussel, Dreissena polymorpha: A Resource for Invasive Species Research.</title>
        <authorList>
            <person name="McCartney M.A."/>
            <person name="Auch B."/>
            <person name="Kono T."/>
            <person name="Mallez S."/>
            <person name="Zhang Y."/>
            <person name="Obille A."/>
            <person name="Becker A."/>
            <person name="Abrahante J.E."/>
            <person name="Garbe J."/>
            <person name="Badalamenti J.P."/>
            <person name="Herman A."/>
            <person name="Mangelson H."/>
            <person name="Liachko I."/>
            <person name="Sullivan S."/>
            <person name="Sone E.D."/>
            <person name="Koren S."/>
            <person name="Silverstein K.A.T."/>
            <person name="Beckman K.B."/>
            <person name="Gohl D.M."/>
        </authorList>
    </citation>
    <scope>NUCLEOTIDE SEQUENCE</scope>
    <source>
        <strain evidence="1">Duluth1</strain>
        <tissue evidence="1">Whole animal</tissue>
    </source>
</reference>
<protein>
    <submittedName>
        <fullName evidence="1">Uncharacterized protein</fullName>
    </submittedName>
</protein>
<proteinExistence type="predicted"/>
<keyword evidence="2" id="KW-1185">Reference proteome</keyword>
<accession>A0A9D4NF47</accession>
<gene>
    <name evidence="1" type="ORF">DPMN_019485</name>
</gene>
<organism evidence="1 2">
    <name type="scientific">Dreissena polymorpha</name>
    <name type="common">Zebra mussel</name>
    <name type="synonym">Mytilus polymorpha</name>
    <dbReference type="NCBI Taxonomy" id="45954"/>
    <lineage>
        <taxon>Eukaryota</taxon>
        <taxon>Metazoa</taxon>
        <taxon>Spiralia</taxon>
        <taxon>Lophotrochozoa</taxon>
        <taxon>Mollusca</taxon>
        <taxon>Bivalvia</taxon>
        <taxon>Autobranchia</taxon>
        <taxon>Heteroconchia</taxon>
        <taxon>Euheterodonta</taxon>
        <taxon>Imparidentia</taxon>
        <taxon>Neoheterodontei</taxon>
        <taxon>Myida</taxon>
        <taxon>Dreissenoidea</taxon>
        <taxon>Dreissenidae</taxon>
        <taxon>Dreissena</taxon>
    </lineage>
</organism>
<dbReference type="EMBL" id="JAIWYP010000001">
    <property type="protein sequence ID" value="KAH3895323.1"/>
    <property type="molecule type" value="Genomic_DNA"/>
</dbReference>
<reference evidence="1" key="2">
    <citation type="submission" date="2020-11" db="EMBL/GenBank/DDBJ databases">
        <authorList>
            <person name="McCartney M.A."/>
            <person name="Auch B."/>
            <person name="Kono T."/>
            <person name="Mallez S."/>
            <person name="Becker A."/>
            <person name="Gohl D.M."/>
            <person name="Silverstein K.A.T."/>
            <person name="Koren S."/>
            <person name="Bechman K.B."/>
            <person name="Herman A."/>
            <person name="Abrahante J.E."/>
            <person name="Garbe J."/>
        </authorList>
    </citation>
    <scope>NUCLEOTIDE SEQUENCE</scope>
    <source>
        <strain evidence="1">Duluth1</strain>
        <tissue evidence="1">Whole animal</tissue>
    </source>
</reference>
<evidence type="ECO:0000313" key="2">
    <source>
        <dbReference type="Proteomes" id="UP000828390"/>
    </source>
</evidence>
<dbReference type="AlphaFoldDB" id="A0A9D4NF47"/>
<sequence>MMKDAKEELIEEQCIIINKEMTASSRKKAYSILKTLSKTSQPKASVNPNCHYSILKELSLVRDGIPTSGVNKAMVNTTSSLNVTDLAAE</sequence>
<name>A0A9D4NF47_DREPO</name>
<evidence type="ECO:0000313" key="1">
    <source>
        <dbReference type="EMBL" id="KAH3895323.1"/>
    </source>
</evidence>